<protein>
    <submittedName>
        <fullName evidence="1">Uncharacterized protein</fullName>
    </submittedName>
</protein>
<dbReference type="Proteomes" id="UP001222027">
    <property type="component" value="Unassembled WGS sequence"/>
</dbReference>
<dbReference type="EMBL" id="JAQQAF010000001">
    <property type="protein sequence ID" value="KAJ8512200.1"/>
    <property type="molecule type" value="Genomic_DNA"/>
</dbReference>
<comment type="caution">
    <text evidence="1">The sequence shown here is derived from an EMBL/GenBank/DDBJ whole genome shotgun (WGS) entry which is preliminary data.</text>
</comment>
<organism evidence="1 2">
    <name type="scientific">Ensete ventricosum</name>
    <name type="common">Abyssinian banana</name>
    <name type="synonym">Musa ensete</name>
    <dbReference type="NCBI Taxonomy" id="4639"/>
    <lineage>
        <taxon>Eukaryota</taxon>
        <taxon>Viridiplantae</taxon>
        <taxon>Streptophyta</taxon>
        <taxon>Embryophyta</taxon>
        <taxon>Tracheophyta</taxon>
        <taxon>Spermatophyta</taxon>
        <taxon>Magnoliopsida</taxon>
        <taxon>Liliopsida</taxon>
        <taxon>Zingiberales</taxon>
        <taxon>Musaceae</taxon>
        <taxon>Ensete</taxon>
    </lineage>
</organism>
<sequence length="130" mass="14870">MFVEVQSKMSQNMSKFQPDPVVLLRCITALLRSHLYSGGGRVPVVHLSNTPLVMTISPHSKHSARLRYESLPPANGCSIANEIVPRDHVCYSLNRRQMSDNGFATIVEEEPFVPPSLRRDQWLRMYYRIT</sequence>
<evidence type="ECO:0000313" key="2">
    <source>
        <dbReference type="Proteomes" id="UP001222027"/>
    </source>
</evidence>
<dbReference type="AlphaFoldDB" id="A0AAV8RYM5"/>
<evidence type="ECO:0000313" key="1">
    <source>
        <dbReference type="EMBL" id="KAJ8512200.1"/>
    </source>
</evidence>
<gene>
    <name evidence="1" type="ORF">OPV22_002634</name>
</gene>
<accession>A0AAV8RYM5</accession>
<proteinExistence type="predicted"/>
<keyword evidence="2" id="KW-1185">Reference proteome</keyword>
<name>A0AAV8RYM5_ENSVE</name>
<reference evidence="1 2" key="1">
    <citation type="submission" date="2022-12" db="EMBL/GenBank/DDBJ databases">
        <title>Chromosome-scale assembly of the Ensete ventricosum genome.</title>
        <authorList>
            <person name="Dussert Y."/>
            <person name="Stocks J."/>
            <person name="Wendawek A."/>
            <person name="Woldeyes F."/>
            <person name="Nichols R.A."/>
            <person name="Borrell J.S."/>
        </authorList>
    </citation>
    <scope>NUCLEOTIDE SEQUENCE [LARGE SCALE GENOMIC DNA]</scope>
    <source>
        <strain evidence="2">cv. Maze</strain>
        <tissue evidence="1">Seeds</tissue>
    </source>
</reference>